<evidence type="ECO:0000313" key="1">
    <source>
        <dbReference type="Proteomes" id="UP001190640"/>
    </source>
</evidence>
<reference evidence="2" key="1">
    <citation type="submission" date="2025-08" db="UniProtKB">
        <authorList>
            <consortium name="RefSeq"/>
        </authorList>
    </citation>
    <scope>IDENTIFICATION</scope>
    <source>
        <tissue evidence="2">Blood</tissue>
    </source>
</reference>
<evidence type="ECO:0000313" key="2">
    <source>
        <dbReference type="RefSeq" id="XP_054835990.1"/>
    </source>
</evidence>
<sequence>MAQAEPEAVSLLREVEGWDSELCRRQLPAALPRLLSMYQISDNWNEHICILRILAGRFLSHINLSELEQVFFSKVLPKAVQLFDLLIYELSNQAKGLTSENAELHTKLRSHLKTLVQLMEVLRGCVQHICTMQETVPLDHIHSLPSSVLHVIKNTFIYCRDSESLYSEHLHLFTDLLQSLFKEAYTLQKQLMEMLDMVSVDSCAAGDSTAIIVSVIHAVLEICSAIYSIDHALHANTWKFLIRQSMKHKSLIKNSLKHTAVLSGLCESILYSFQSCLLLAEQMKQSGKQENIDYKVFQRTIKLCKFFAISLVHYTKEFTPFLADSCCQLHQTYLQIYSKFPPSLYAAGISEAHQDEIAKGFLVALDPLLLSLLAFRPFVEAVLSKVLALSPELHFAQCRLLISVMDALPSQPQEVQALWNTGNHFPEDLPRVPLFTALFLSLQQCSGELSFPVFLPGVVATGQAEGSITLYHYVCIHLCAFITSLSVSHFPLLERSLLETVLGSNMITVLLAMDVWCFLARYGTADLCAHHAFTIASLIRACPAEHYQVSLLGILLRRLLFLMAPDHQVEFIQRFPPKERENLVLWQHLSLQALTVPLRKQVADEVFTAGLAQCEMWLSSKRPLEGLQLENAALAALLSVCQTSGETLEVGQQTAFVRAAGQVLAVANVTQVSSQRCLQQAFSLMFRLLEHCTQILESQLLMQILTLQNSLLQLNPPDHVLLAVLDFLSSMGKLFIQPDCQVQVLSKLSCLFASLLASNTWLIHQHALEAFTHFAEETSHEDVIPQCLSSEETKSKVVCFLSKGYRAEETVEARAERMREENALFSHILVEPRAERQRTAILESSPKRTCYSPDEGQYQSAMDSAAGALEAVKLLLQKGPPPSWLAKKLEALQTALNSLKDSAC</sequence>
<name>A0AA97JCH6_EUBMA</name>
<dbReference type="CTD" id="55732"/>
<gene>
    <name evidence="2" type="primary">FIRRM</name>
</gene>
<dbReference type="PANTHER" id="PTHR16071">
    <property type="entry name" value="CHROMOSOME 1 OPEN READING FRAME 112"/>
    <property type="match status" value="1"/>
</dbReference>
<dbReference type="AlphaFoldDB" id="A0AA97JCH6"/>
<dbReference type="Pfam" id="PF14868">
    <property type="entry name" value="DUF4487"/>
    <property type="match status" value="1"/>
</dbReference>
<keyword evidence="1" id="KW-1185">Reference proteome</keyword>
<dbReference type="RefSeq" id="XP_054835990.1">
    <property type="nucleotide sequence ID" value="XM_054980015.1"/>
</dbReference>
<proteinExistence type="predicted"/>
<dbReference type="Proteomes" id="UP001190640">
    <property type="component" value="Chromosome 5"/>
</dbReference>
<protein>
    <submittedName>
        <fullName evidence="2">Uncharacterized protein C1orf112 homolog isoform X2</fullName>
    </submittedName>
</protein>
<dbReference type="InterPro" id="IPR027902">
    <property type="entry name" value="DUF4487"/>
</dbReference>
<organism evidence="1 2">
    <name type="scientific">Eublepharis macularius</name>
    <name type="common">Leopard gecko</name>
    <name type="synonym">Cyrtodactylus macularius</name>
    <dbReference type="NCBI Taxonomy" id="481883"/>
    <lineage>
        <taxon>Eukaryota</taxon>
        <taxon>Metazoa</taxon>
        <taxon>Chordata</taxon>
        <taxon>Craniata</taxon>
        <taxon>Vertebrata</taxon>
        <taxon>Euteleostomi</taxon>
        <taxon>Lepidosauria</taxon>
        <taxon>Squamata</taxon>
        <taxon>Bifurcata</taxon>
        <taxon>Gekkota</taxon>
        <taxon>Eublepharidae</taxon>
        <taxon>Eublepharinae</taxon>
        <taxon>Eublepharis</taxon>
    </lineage>
</organism>
<dbReference type="PANTHER" id="PTHR16071:SF2">
    <property type="entry name" value="FIGNL1-INTERACTING REGULATOR OF RECOMBINATION AND MITOSIS"/>
    <property type="match status" value="1"/>
</dbReference>
<dbReference type="GeneID" id="129330106"/>
<accession>A0AA97JCH6</accession>